<gene>
    <name evidence="1" type="ORF">MCHLDSM_05900</name>
</gene>
<accession>A0A0J6VK09</accession>
<reference evidence="1 2" key="1">
    <citation type="journal article" date="2015" name="Genome Biol. Evol.">
        <title>Characterization of Three Mycobacterium spp. with Potential Use in Bioremediation by Genome Sequencing and Comparative Genomics.</title>
        <authorList>
            <person name="Das S."/>
            <person name="Pettersson B.M."/>
            <person name="Behra P.R."/>
            <person name="Ramesh M."/>
            <person name="Dasgupta S."/>
            <person name="Bhattacharya A."/>
            <person name="Kirsebom L.A."/>
        </authorList>
    </citation>
    <scope>NUCLEOTIDE SEQUENCE [LARGE SCALE GENOMIC DNA]</scope>
    <source>
        <strain evidence="1 2">DSM 43826</strain>
    </source>
</reference>
<dbReference type="PATRIC" id="fig|37916.4.peg.5920"/>
<dbReference type="Proteomes" id="UP000036513">
    <property type="component" value="Unassembled WGS sequence"/>
</dbReference>
<dbReference type="STRING" id="37916.MCHLDSM_05900"/>
<name>A0A0J6VK09_9MYCO</name>
<dbReference type="AlphaFoldDB" id="A0A0J6VK09"/>
<evidence type="ECO:0008006" key="3">
    <source>
        <dbReference type="Google" id="ProtNLM"/>
    </source>
</evidence>
<protein>
    <recommendedName>
        <fullName evidence="3">PE family protein</fullName>
    </recommendedName>
</protein>
<evidence type="ECO:0000313" key="2">
    <source>
        <dbReference type="Proteomes" id="UP000036513"/>
    </source>
</evidence>
<organism evidence="1 2">
    <name type="scientific">Mycolicibacterium chlorophenolicum</name>
    <dbReference type="NCBI Taxonomy" id="37916"/>
    <lineage>
        <taxon>Bacteria</taxon>
        <taxon>Bacillati</taxon>
        <taxon>Actinomycetota</taxon>
        <taxon>Actinomycetes</taxon>
        <taxon>Mycobacteriales</taxon>
        <taxon>Mycobacteriaceae</taxon>
        <taxon>Mycolicibacterium</taxon>
    </lineage>
</organism>
<dbReference type="RefSeq" id="WP_048473043.1">
    <property type="nucleotide sequence ID" value="NZ_JYNL01000065.1"/>
</dbReference>
<comment type="caution">
    <text evidence="1">The sequence shown here is derived from an EMBL/GenBank/DDBJ whole genome shotgun (WGS) entry which is preliminary data.</text>
</comment>
<proteinExistence type="predicted"/>
<sequence length="84" mass="8510">MTQSAEFAAMLEVLAAAGAAAEPLPLLEVGPGSSPVDDVLAVFAAGINEQTAAMSAELTSATKRLEDIFFNGGTDVLPQDGEDS</sequence>
<dbReference type="EMBL" id="JYNL01000065">
    <property type="protein sequence ID" value="KMO69788.1"/>
    <property type="molecule type" value="Genomic_DNA"/>
</dbReference>
<evidence type="ECO:0000313" key="1">
    <source>
        <dbReference type="EMBL" id="KMO69788.1"/>
    </source>
</evidence>
<keyword evidence="2" id="KW-1185">Reference proteome</keyword>